<dbReference type="PROSITE" id="PS00491">
    <property type="entry name" value="PROLINE_PEPTIDASE"/>
    <property type="match status" value="1"/>
</dbReference>
<dbReference type="InterPro" id="IPR029149">
    <property type="entry name" value="Creatin/AminoP/Spt16_N"/>
</dbReference>
<evidence type="ECO:0000259" key="4">
    <source>
        <dbReference type="Pfam" id="PF00557"/>
    </source>
</evidence>
<dbReference type="RefSeq" id="WP_006716053.1">
    <property type="nucleotide sequence ID" value="NZ_CP007032.1"/>
</dbReference>
<dbReference type="EMBL" id="CP007032">
    <property type="protein sequence ID" value="AHF07415.1"/>
    <property type="molecule type" value="Genomic_DNA"/>
</dbReference>
<dbReference type="SUPFAM" id="SSF55920">
    <property type="entry name" value="Creatinase/aminopeptidase"/>
    <property type="match status" value="1"/>
</dbReference>
<protein>
    <submittedName>
        <fullName evidence="6">Peptidase M24</fullName>
    </submittedName>
</protein>
<dbReference type="SUPFAM" id="SSF53092">
    <property type="entry name" value="Creatinase/prolidase N-terminal domain"/>
    <property type="match status" value="1"/>
</dbReference>
<dbReference type="PRINTS" id="PR00599">
    <property type="entry name" value="MAPEPTIDASE"/>
</dbReference>
<gene>
    <name evidence="6" type="ORF">DESME_10505</name>
</gene>
<dbReference type="PANTHER" id="PTHR46112:SF3">
    <property type="entry name" value="AMINOPEPTIDASE YPDF"/>
    <property type="match status" value="1"/>
</dbReference>
<evidence type="ECO:0000256" key="1">
    <source>
        <dbReference type="ARBA" id="ARBA00008766"/>
    </source>
</evidence>
<dbReference type="FunFam" id="3.90.230.10:FF:000014">
    <property type="entry name" value="Aminopeptidase P family protein"/>
    <property type="match status" value="1"/>
</dbReference>
<feature type="domain" description="Creatinase N-terminal" evidence="5">
    <location>
        <begin position="3"/>
        <end position="124"/>
    </location>
</feature>
<evidence type="ECO:0000259" key="5">
    <source>
        <dbReference type="Pfam" id="PF01321"/>
    </source>
</evidence>
<dbReference type="InterPro" id="IPR001131">
    <property type="entry name" value="Peptidase_M24B_aminopep-P_CS"/>
</dbReference>
<dbReference type="AlphaFoldDB" id="W0E970"/>
<dbReference type="GO" id="GO:0008235">
    <property type="term" value="F:metalloexopeptidase activity"/>
    <property type="evidence" value="ECO:0007669"/>
    <property type="project" value="UniProtKB-ARBA"/>
</dbReference>
<organism evidence="6 7">
    <name type="scientific">Desulfitobacterium metallireducens DSM 15288</name>
    <dbReference type="NCBI Taxonomy" id="871968"/>
    <lineage>
        <taxon>Bacteria</taxon>
        <taxon>Bacillati</taxon>
        <taxon>Bacillota</taxon>
        <taxon>Clostridia</taxon>
        <taxon>Eubacteriales</taxon>
        <taxon>Desulfitobacteriaceae</taxon>
        <taxon>Desulfitobacterium</taxon>
    </lineage>
</organism>
<dbReference type="InterPro" id="IPR000994">
    <property type="entry name" value="Pept_M24"/>
</dbReference>
<keyword evidence="7" id="KW-1185">Reference proteome</keyword>
<dbReference type="PANTHER" id="PTHR46112">
    <property type="entry name" value="AMINOPEPTIDASE"/>
    <property type="match status" value="1"/>
</dbReference>
<dbReference type="OrthoDB" id="9806388at2"/>
<comment type="similarity">
    <text evidence="1">Belongs to the peptidase M24B family.</text>
</comment>
<dbReference type="GO" id="GO:0046872">
    <property type="term" value="F:metal ion binding"/>
    <property type="evidence" value="ECO:0007669"/>
    <property type="project" value="UniProtKB-KW"/>
</dbReference>
<feature type="domain" description="Peptidase M24" evidence="4">
    <location>
        <begin position="132"/>
        <end position="335"/>
    </location>
</feature>
<dbReference type="InterPro" id="IPR000587">
    <property type="entry name" value="Creatinase_N"/>
</dbReference>
<dbReference type="Pfam" id="PF00557">
    <property type="entry name" value="Peptidase_M24"/>
    <property type="match status" value="1"/>
</dbReference>
<dbReference type="KEGG" id="dmt:DESME_10505"/>
<dbReference type="InterPro" id="IPR001714">
    <property type="entry name" value="Pept_M24_MAP"/>
</dbReference>
<dbReference type="Gene3D" id="3.90.230.10">
    <property type="entry name" value="Creatinase/methionine aminopeptidase superfamily"/>
    <property type="match status" value="1"/>
</dbReference>
<keyword evidence="2" id="KW-0479">Metal-binding</keyword>
<dbReference type="Proteomes" id="UP000010847">
    <property type="component" value="Chromosome"/>
</dbReference>
<dbReference type="STRING" id="871968.DESME_10505"/>
<dbReference type="CDD" id="cd01092">
    <property type="entry name" value="APP-like"/>
    <property type="match status" value="1"/>
</dbReference>
<evidence type="ECO:0000313" key="7">
    <source>
        <dbReference type="Proteomes" id="UP000010847"/>
    </source>
</evidence>
<dbReference type="eggNOG" id="COG0006">
    <property type="taxonomic scope" value="Bacteria"/>
</dbReference>
<dbReference type="Gene3D" id="3.40.350.10">
    <property type="entry name" value="Creatinase/prolidase N-terminal domain"/>
    <property type="match status" value="1"/>
</dbReference>
<name>W0E970_9FIRM</name>
<dbReference type="InterPro" id="IPR050659">
    <property type="entry name" value="Peptidase_M24B"/>
</dbReference>
<accession>W0E970</accession>
<dbReference type="HOGENOM" id="CLU_017266_4_0_9"/>
<evidence type="ECO:0000313" key="6">
    <source>
        <dbReference type="EMBL" id="AHF07415.1"/>
    </source>
</evidence>
<keyword evidence="3" id="KW-0378">Hydrolase</keyword>
<evidence type="ECO:0000256" key="2">
    <source>
        <dbReference type="ARBA" id="ARBA00022723"/>
    </source>
</evidence>
<dbReference type="GO" id="GO:0004177">
    <property type="term" value="F:aminopeptidase activity"/>
    <property type="evidence" value="ECO:0007669"/>
    <property type="project" value="UniProtKB-ARBA"/>
</dbReference>
<dbReference type="InterPro" id="IPR036005">
    <property type="entry name" value="Creatinase/aminopeptidase-like"/>
</dbReference>
<sequence length="352" mass="39134">MSRLERIRLKMQEEKLDAFILASPENRRYMSGFTGTSAMLLITLEKAYLLTDFRYIQQATAQAPDFQVVKITNMYSSLTELAQKAARVGFEEEYTTYADYLDLKESLPQVELVPQSKLLAELRSLKDVEELEKIRQAVKLADDAFAHILQFVEVGQTEEEIALELEFAMRRNGASGASFDFIVASGLRSSMPHGVASPKKVQPGDFLTMDFGAIYQGYCSDITRTICFGEPTEKQHEIYEIVLRAQKAGIAALKPGISGREVDAVARGIIAEAGYGEYFGHGLGHSVGLAIHEGPNLNLREERILKPGMVITIEPGIYIPDWGGVRIEDMAVITENGCEVLTQAPKEFIIIE</sequence>
<evidence type="ECO:0000256" key="3">
    <source>
        <dbReference type="ARBA" id="ARBA00022801"/>
    </source>
</evidence>
<reference evidence="6 7" key="1">
    <citation type="submission" date="2013-12" db="EMBL/GenBank/DDBJ databases">
        <authorList>
            <consortium name="DOE Joint Genome Institute"/>
            <person name="Smidt H."/>
            <person name="Huntemann M."/>
            <person name="Han J."/>
            <person name="Chen A."/>
            <person name="Kyrpides N."/>
            <person name="Mavromatis K."/>
            <person name="Markowitz V."/>
            <person name="Palaniappan K."/>
            <person name="Ivanova N."/>
            <person name="Schaumberg A."/>
            <person name="Pati A."/>
            <person name="Liolios K."/>
            <person name="Nordberg H.P."/>
            <person name="Cantor M.N."/>
            <person name="Hua S.X."/>
            <person name="Woyke T."/>
        </authorList>
    </citation>
    <scope>NUCLEOTIDE SEQUENCE [LARGE SCALE GENOMIC DNA]</scope>
    <source>
        <strain evidence="7">DSM 15288</strain>
    </source>
</reference>
<dbReference type="Pfam" id="PF01321">
    <property type="entry name" value="Creatinase_N"/>
    <property type="match status" value="1"/>
</dbReference>
<proteinExistence type="inferred from homology"/>